<feature type="region of interest" description="Disordered" evidence="5">
    <location>
        <begin position="207"/>
        <end position="227"/>
    </location>
</feature>
<accession>A0A9P4Q871</accession>
<feature type="compositionally biased region" description="Basic and acidic residues" evidence="5">
    <location>
        <begin position="485"/>
        <end position="500"/>
    </location>
</feature>
<feature type="domain" description="G protein-coupled receptor GPR1/2/3 C-terminal" evidence="8">
    <location>
        <begin position="297"/>
        <end position="371"/>
    </location>
</feature>
<evidence type="ECO:0008006" key="11">
    <source>
        <dbReference type="Google" id="ProtNLM"/>
    </source>
</evidence>
<organism evidence="9 10">
    <name type="scientific">Polychaeton citri CBS 116435</name>
    <dbReference type="NCBI Taxonomy" id="1314669"/>
    <lineage>
        <taxon>Eukaryota</taxon>
        <taxon>Fungi</taxon>
        <taxon>Dikarya</taxon>
        <taxon>Ascomycota</taxon>
        <taxon>Pezizomycotina</taxon>
        <taxon>Dothideomycetes</taxon>
        <taxon>Dothideomycetidae</taxon>
        <taxon>Capnodiales</taxon>
        <taxon>Capnodiaceae</taxon>
        <taxon>Polychaeton</taxon>
    </lineage>
</organism>
<dbReference type="Pfam" id="PF11970">
    <property type="entry name" value="GPR_Gpa2_C"/>
    <property type="match status" value="1"/>
</dbReference>
<keyword evidence="3 6" id="KW-1133">Transmembrane helix</keyword>
<evidence type="ECO:0000313" key="10">
    <source>
        <dbReference type="Proteomes" id="UP000799441"/>
    </source>
</evidence>
<dbReference type="AlphaFoldDB" id="A0A9P4Q871"/>
<gene>
    <name evidence="9" type="ORF">K431DRAFT_284732</name>
</gene>
<feature type="region of interest" description="Disordered" evidence="5">
    <location>
        <begin position="393"/>
        <end position="420"/>
    </location>
</feature>
<dbReference type="EMBL" id="MU003789">
    <property type="protein sequence ID" value="KAF2721584.1"/>
    <property type="molecule type" value="Genomic_DNA"/>
</dbReference>
<dbReference type="InterPro" id="IPR023041">
    <property type="entry name" value="Glucose_rcpt_Git3-like_N"/>
</dbReference>
<feature type="region of interest" description="Disordered" evidence="5">
    <location>
        <begin position="485"/>
        <end position="526"/>
    </location>
</feature>
<sequence length="551" mass="60968">MALQMFPPTVFPCLGSDGLYRIKHWVYIVWFVLPFAVAAVAFANPSSPAFVYQAAFCVLPFQPIAFRLGISWIPRYLIWLYVVATAIKIYLHVGKEFKIFRQEECRMSEVSGYGDLTSASGPSTQADASASARRSSLFSSNTFSEKDVDEEVSTAPDNAGQNRRTSTLSAYGKTQWSEPSVLGIYNHARRQSVPSPTAAYGGFSIEAIPGGLRSEPSSRRGSRQFRSDASGTACVDYATKPANLSSHRTPTHSVGDRSILNSSLPNSPALEPIAETGQSQPSSAHNRHCAEDTALQARRRAIQKSLRHLFIYPVVYIAVWMVPFVAQCLRYNPYYVRHPVFAVNTISVFSQVALGFVDVCVFCWREQPWKHINGSDGTFLGSFKFWQIRSPSPQFDRRRSSSAGAGQGAEQRTTSMGESSPGFISRLLCWSASHKNSSMQRNFGFWHTSSIPSSASHRRGPSSGSDRQHAQADLAYQRLALERQDRAEQNRRSRANERKASAASRFSRRKSSSQARGTIPSARKPNNDRVMAANCVCASSVSHTPVYCILP</sequence>
<dbReference type="GO" id="GO:0005886">
    <property type="term" value="C:plasma membrane"/>
    <property type="evidence" value="ECO:0007669"/>
    <property type="project" value="TreeGrafter"/>
</dbReference>
<keyword evidence="2 6" id="KW-0812">Transmembrane</keyword>
<evidence type="ECO:0000259" key="7">
    <source>
        <dbReference type="Pfam" id="PF11710"/>
    </source>
</evidence>
<dbReference type="Proteomes" id="UP000799441">
    <property type="component" value="Unassembled WGS sequence"/>
</dbReference>
<dbReference type="Pfam" id="PF11710">
    <property type="entry name" value="Git3"/>
    <property type="match status" value="1"/>
</dbReference>
<feature type="transmembrane region" description="Helical" evidence="6">
    <location>
        <begin position="346"/>
        <end position="364"/>
    </location>
</feature>
<dbReference type="PANTHER" id="PTHR23112:SF37">
    <property type="entry name" value="G PROTEIN-COUPLED RECEPTOR GPR1"/>
    <property type="match status" value="1"/>
</dbReference>
<evidence type="ECO:0000313" key="9">
    <source>
        <dbReference type="EMBL" id="KAF2721584.1"/>
    </source>
</evidence>
<feature type="region of interest" description="Disordered" evidence="5">
    <location>
        <begin position="143"/>
        <end position="171"/>
    </location>
</feature>
<feature type="transmembrane region" description="Helical" evidence="6">
    <location>
        <begin position="76"/>
        <end position="93"/>
    </location>
</feature>
<name>A0A9P4Q871_9PEZI</name>
<evidence type="ECO:0000256" key="4">
    <source>
        <dbReference type="ARBA" id="ARBA00023136"/>
    </source>
</evidence>
<evidence type="ECO:0000256" key="2">
    <source>
        <dbReference type="ARBA" id="ARBA00022692"/>
    </source>
</evidence>
<evidence type="ECO:0000256" key="5">
    <source>
        <dbReference type="SAM" id="MobiDB-lite"/>
    </source>
</evidence>
<keyword evidence="10" id="KW-1185">Reference proteome</keyword>
<dbReference type="GO" id="GO:0007189">
    <property type="term" value="P:adenylate cyclase-activating G protein-coupled receptor signaling pathway"/>
    <property type="evidence" value="ECO:0007669"/>
    <property type="project" value="TreeGrafter"/>
</dbReference>
<feature type="transmembrane region" description="Helical" evidence="6">
    <location>
        <begin position="24"/>
        <end position="43"/>
    </location>
</feature>
<reference evidence="9" key="1">
    <citation type="journal article" date="2020" name="Stud. Mycol.">
        <title>101 Dothideomycetes genomes: a test case for predicting lifestyles and emergence of pathogens.</title>
        <authorList>
            <person name="Haridas S."/>
            <person name="Albert R."/>
            <person name="Binder M."/>
            <person name="Bloem J."/>
            <person name="Labutti K."/>
            <person name="Salamov A."/>
            <person name="Andreopoulos B."/>
            <person name="Baker S."/>
            <person name="Barry K."/>
            <person name="Bills G."/>
            <person name="Bluhm B."/>
            <person name="Cannon C."/>
            <person name="Castanera R."/>
            <person name="Culley D."/>
            <person name="Daum C."/>
            <person name="Ezra D."/>
            <person name="Gonzalez J."/>
            <person name="Henrissat B."/>
            <person name="Kuo A."/>
            <person name="Liang C."/>
            <person name="Lipzen A."/>
            <person name="Lutzoni F."/>
            <person name="Magnuson J."/>
            <person name="Mondo S."/>
            <person name="Nolan M."/>
            <person name="Ohm R."/>
            <person name="Pangilinan J."/>
            <person name="Park H.-J."/>
            <person name="Ramirez L."/>
            <person name="Alfaro M."/>
            <person name="Sun H."/>
            <person name="Tritt A."/>
            <person name="Yoshinaga Y."/>
            <person name="Zwiers L.-H."/>
            <person name="Turgeon B."/>
            <person name="Goodwin S."/>
            <person name="Spatafora J."/>
            <person name="Crous P."/>
            <person name="Grigoriev I."/>
        </authorList>
    </citation>
    <scope>NUCLEOTIDE SEQUENCE</scope>
    <source>
        <strain evidence="9">CBS 116435</strain>
    </source>
</reference>
<proteinExistence type="predicted"/>
<feature type="domain" description="Glucose receptor Git3-like N-terminal" evidence="7">
    <location>
        <begin position="17"/>
        <end position="98"/>
    </location>
</feature>
<feature type="compositionally biased region" description="Polar residues" evidence="5">
    <location>
        <begin position="155"/>
        <end position="171"/>
    </location>
</feature>
<evidence type="ECO:0000259" key="8">
    <source>
        <dbReference type="Pfam" id="PF11970"/>
    </source>
</evidence>
<evidence type="ECO:0000256" key="3">
    <source>
        <dbReference type="ARBA" id="ARBA00022989"/>
    </source>
</evidence>
<feature type="transmembrane region" description="Helical" evidence="6">
    <location>
        <begin position="309"/>
        <end position="326"/>
    </location>
</feature>
<feature type="region of interest" description="Disordered" evidence="5">
    <location>
        <begin position="240"/>
        <end position="261"/>
    </location>
</feature>
<feature type="region of interest" description="Disordered" evidence="5">
    <location>
        <begin position="270"/>
        <end position="289"/>
    </location>
</feature>
<comment type="subcellular location">
    <subcellularLocation>
        <location evidence="1">Membrane</location>
        <topology evidence="1">Multi-pass membrane protein</topology>
    </subcellularLocation>
</comment>
<dbReference type="InterPro" id="IPR022596">
    <property type="entry name" value="GPR1/2/3_C"/>
</dbReference>
<comment type="caution">
    <text evidence="9">The sequence shown here is derived from an EMBL/GenBank/DDBJ whole genome shotgun (WGS) entry which is preliminary data.</text>
</comment>
<dbReference type="OrthoDB" id="5368598at2759"/>
<evidence type="ECO:0000256" key="6">
    <source>
        <dbReference type="SAM" id="Phobius"/>
    </source>
</evidence>
<dbReference type="GO" id="GO:0004930">
    <property type="term" value="F:G protein-coupled receptor activity"/>
    <property type="evidence" value="ECO:0007669"/>
    <property type="project" value="TreeGrafter"/>
</dbReference>
<evidence type="ECO:0000256" key="1">
    <source>
        <dbReference type="ARBA" id="ARBA00004141"/>
    </source>
</evidence>
<feature type="compositionally biased region" description="Polar residues" evidence="5">
    <location>
        <begin position="242"/>
        <end position="252"/>
    </location>
</feature>
<dbReference type="PANTHER" id="PTHR23112">
    <property type="entry name" value="G PROTEIN-COUPLED RECEPTOR 157-RELATED"/>
    <property type="match status" value="1"/>
</dbReference>
<keyword evidence="4 6" id="KW-0472">Membrane</keyword>
<protein>
    <recommendedName>
        <fullName evidence="11">G protein-coupled receptor GPR1 C-terminal domain-containing protein</fullName>
    </recommendedName>
</protein>